<dbReference type="GO" id="GO:0016887">
    <property type="term" value="F:ATP hydrolysis activity"/>
    <property type="evidence" value="ECO:0007669"/>
    <property type="project" value="InterPro"/>
</dbReference>
<dbReference type="InterPro" id="IPR027417">
    <property type="entry name" value="P-loop_NTPase"/>
</dbReference>
<evidence type="ECO:0000259" key="7">
    <source>
        <dbReference type="PROSITE" id="PS50893"/>
    </source>
</evidence>
<dbReference type="AlphaFoldDB" id="A0A3B1A2Q8"/>
<dbReference type="PANTHER" id="PTHR43499">
    <property type="entry name" value="ABC TRANSPORTER I FAMILY MEMBER 1"/>
    <property type="match status" value="1"/>
</dbReference>
<keyword evidence="2" id="KW-0547">Nucleotide-binding</keyword>
<reference evidence="8" key="1">
    <citation type="submission" date="2018-06" db="EMBL/GenBank/DDBJ databases">
        <authorList>
            <person name="Zhirakovskaya E."/>
        </authorList>
    </citation>
    <scope>NUCLEOTIDE SEQUENCE</scope>
</reference>
<dbReference type="GO" id="GO:0022857">
    <property type="term" value="F:transmembrane transporter activity"/>
    <property type="evidence" value="ECO:0007669"/>
    <property type="project" value="InterPro"/>
</dbReference>
<keyword evidence="5" id="KW-1278">Translocase</keyword>
<keyword evidence="4" id="KW-0067">ATP-binding</keyword>
<evidence type="ECO:0000256" key="4">
    <source>
        <dbReference type="ARBA" id="ARBA00022840"/>
    </source>
</evidence>
<keyword evidence="1" id="KW-0813">Transport</keyword>
<organism evidence="8">
    <name type="scientific">hydrothermal vent metagenome</name>
    <dbReference type="NCBI Taxonomy" id="652676"/>
    <lineage>
        <taxon>unclassified sequences</taxon>
        <taxon>metagenomes</taxon>
        <taxon>ecological metagenomes</taxon>
    </lineage>
</organism>
<evidence type="ECO:0000313" key="8">
    <source>
        <dbReference type="EMBL" id="VAW92449.1"/>
    </source>
</evidence>
<dbReference type="PANTHER" id="PTHR43499:SF1">
    <property type="entry name" value="ABC TRANSPORTER I FAMILY MEMBER 1"/>
    <property type="match status" value="1"/>
</dbReference>
<name>A0A3B1A2Q8_9ZZZZ</name>
<dbReference type="SUPFAM" id="SSF52540">
    <property type="entry name" value="P-loop containing nucleoside triphosphate hydrolases"/>
    <property type="match status" value="1"/>
</dbReference>
<dbReference type="PROSITE" id="PS50893">
    <property type="entry name" value="ABC_TRANSPORTER_2"/>
    <property type="match status" value="1"/>
</dbReference>
<evidence type="ECO:0000256" key="6">
    <source>
        <dbReference type="ARBA" id="ARBA00023136"/>
    </source>
</evidence>
<dbReference type="Pfam" id="PF00005">
    <property type="entry name" value="ABC_tran"/>
    <property type="match status" value="1"/>
</dbReference>
<proteinExistence type="predicted"/>
<protein>
    <recommendedName>
        <fullName evidence="7">ABC transporter domain-containing protein</fullName>
    </recommendedName>
</protein>
<dbReference type="GO" id="GO:0017004">
    <property type="term" value="P:cytochrome complex assembly"/>
    <property type="evidence" value="ECO:0007669"/>
    <property type="project" value="UniProtKB-KW"/>
</dbReference>
<gene>
    <name evidence="8" type="ORF">MNBD_GAMMA23-420</name>
</gene>
<dbReference type="PROSITE" id="PS00211">
    <property type="entry name" value="ABC_TRANSPORTER_1"/>
    <property type="match status" value="1"/>
</dbReference>
<dbReference type="InterPro" id="IPR003593">
    <property type="entry name" value="AAA+_ATPase"/>
</dbReference>
<accession>A0A3B1A2Q8</accession>
<dbReference type="InterPro" id="IPR017871">
    <property type="entry name" value="ABC_transporter-like_CS"/>
</dbReference>
<keyword evidence="3" id="KW-0201">Cytochrome c-type biogenesis</keyword>
<evidence type="ECO:0000256" key="1">
    <source>
        <dbReference type="ARBA" id="ARBA00022448"/>
    </source>
</evidence>
<feature type="domain" description="ABC transporter" evidence="7">
    <location>
        <begin position="14"/>
        <end position="220"/>
    </location>
</feature>
<dbReference type="InterPro" id="IPR003439">
    <property type="entry name" value="ABC_transporter-like_ATP-bd"/>
</dbReference>
<dbReference type="NCBIfam" id="TIGR01189">
    <property type="entry name" value="ccmA"/>
    <property type="match status" value="1"/>
</dbReference>
<dbReference type="EMBL" id="UOFT01000025">
    <property type="protein sequence ID" value="VAW92449.1"/>
    <property type="molecule type" value="Genomic_DNA"/>
</dbReference>
<evidence type="ECO:0000256" key="2">
    <source>
        <dbReference type="ARBA" id="ARBA00022741"/>
    </source>
</evidence>
<dbReference type="Gene3D" id="3.40.50.300">
    <property type="entry name" value="P-loop containing nucleotide triphosphate hydrolases"/>
    <property type="match status" value="1"/>
</dbReference>
<sequence>MFRSLPAYTKSKALSVKKLSVEKQDRWLFQNISFELQPKEVLHLEGENGSGKTTLLRVLCGLTLADEGDVFWDDTSIQKQAYDYHLQLSYVGHSDGIKQDLSVLENLRVAMVLSRSIYKVSDKKILSEILKNIGLENKEDTLAFNLSAGQRRRLAFARCLLNDSALWILDEPLTALDTKGVTFIEQAIQAHIERGGLAVITSHQSLDIKNVRCTRLNLSAVA</sequence>
<dbReference type="SMART" id="SM00382">
    <property type="entry name" value="AAA"/>
    <property type="match status" value="1"/>
</dbReference>
<dbReference type="InterPro" id="IPR005895">
    <property type="entry name" value="ABC_transptr_haem_export_CcmA"/>
</dbReference>
<evidence type="ECO:0000256" key="3">
    <source>
        <dbReference type="ARBA" id="ARBA00022748"/>
    </source>
</evidence>
<dbReference type="GO" id="GO:0005524">
    <property type="term" value="F:ATP binding"/>
    <property type="evidence" value="ECO:0007669"/>
    <property type="project" value="UniProtKB-KW"/>
</dbReference>
<evidence type="ECO:0000256" key="5">
    <source>
        <dbReference type="ARBA" id="ARBA00022967"/>
    </source>
</evidence>
<dbReference type="NCBIfam" id="NF010061">
    <property type="entry name" value="PRK13538.1"/>
    <property type="match status" value="1"/>
</dbReference>
<keyword evidence="6" id="KW-0472">Membrane</keyword>